<evidence type="ECO:0008006" key="4">
    <source>
        <dbReference type="Google" id="ProtNLM"/>
    </source>
</evidence>
<keyword evidence="1" id="KW-0472">Membrane</keyword>
<name>A0A1E5NET6_9SPIR</name>
<keyword evidence="1" id="KW-0812">Transmembrane</keyword>
<proteinExistence type="predicted"/>
<dbReference type="Proteomes" id="UP000095247">
    <property type="component" value="Unassembled WGS sequence"/>
</dbReference>
<feature type="transmembrane region" description="Helical" evidence="1">
    <location>
        <begin position="156"/>
        <end position="180"/>
    </location>
</feature>
<feature type="transmembrane region" description="Helical" evidence="1">
    <location>
        <begin position="123"/>
        <end position="144"/>
    </location>
</feature>
<accession>A0A1E5NET6</accession>
<evidence type="ECO:0000313" key="3">
    <source>
        <dbReference type="Proteomes" id="UP000095247"/>
    </source>
</evidence>
<keyword evidence="1" id="KW-1133">Transmembrane helix</keyword>
<comment type="caution">
    <text evidence="2">The sequence shown here is derived from an EMBL/GenBank/DDBJ whole genome shotgun (WGS) entry which is preliminary data.</text>
</comment>
<evidence type="ECO:0000256" key="1">
    <source>
        <dbReference type="SAM" id="Phobius"/>
    </source>
</evidence>
<organism evidence="2 3">
    <name type="scientific">Brachyspira hampsonii</name>
    <dbReference type="NCBI Taxonomy" id="1287055"/>
    <lineage>
        <taxon>Bacteria</taxon>
        <taxon>Pseudomonadati</taxon>
        <taxon>Spirochaetota</taxon>
        <taxon>Spirochaetia</taxon>
        <taxon>Brachyspirales</taxon>
        <taxon>Brachyspiraceae</taxon>
        <taxon>Brachyspira</taxon>
    </lineage>
</organism>
<dbReference type="AlphaFoldDB" id="A0A1E5NET6"/>
<sequence length="328" mass="34335">MPIPFILGAIAIGSAAAGVGAGVKGLMNNSEANDINSLANSTIDTAKDNLDKARQATYYSLEALGREKIYVFDVSIKRFIESFEKLKNVEISDSVGINEINKLKFDKAYFEELKECSLQVTSMLAGGIGGVGAGALAAFGAYSATMTFAAASTGTAIASLSGVAATNATLAFLGGGSLAAGGFGMAGGMAVLGGLVAGPALAVMGFVALGASSKKLDDAYSNLAEANKISEELETLRVSTNFIRRRSQMFERLLIRVDSLYSEAIDNLEEVINQQGIDYSSYTEEAKKVVASNIKLTQTIKAILDTPILTDDGSISEESTKLLENCKL</sequence>
<feature type="transmembrane region" description="Helical" evidence="1">
    <location>
        <begin position="186"/>
        <end position="209"/>
    </location>
</feature>
<dbReference type="RefSeq" id="WP_069726176.1">
    <property type="nucleotide sequence ID" value="NZ_MDCO01000009.1"/>
</dbReference>
<reference evidence="2 3" key="1">
    <citation type="submission" date="2016-08" db="EMBL/GenBank/DDBJ databases">
        <title>Characterization and recognition of Brachyspira hampsonii sp. nov., a novel intestinal spirochete that is pathogenic to pigs.</title>
        <authorList>
            <person name="Mirajkar N."/>
            <person name="La T."/>
            <person name="Phillips N."/>
            <person name="Hampson D."/>
            <person name="Gebhart C."/>
        </authorList>
    </citation>
    <scope>NUCLEOTIDE SEQUENCE [LARGE SCALE GENOMIC DNA]</scope>
    <source>
        <strain evidence="2 3">P280/1</strain>
    </source>
</reference>
<gene>
    <name evidence="2" type="ORF">BFL38_07420</name>
</gene>
<protein>
    <recommendedName>
        <fullName evidence="4">Chemotaxis protein</fullName>
    </recommendedName>
</protein>
<evidence type="ECO:0000313" key="2">
    <source>
        <dbReference type="EMBL" id="OEJ14664.1"/>
    </source>
</evidence>
<dbReference type="EMBL" id="MDCO01000009">
    <property type="protein sequence ID" value="OEJ14664.1"/>
    <property type="molecule type" value="Genomic_DNA"/>
</dbReference>